<dbReference type="CDD" id="cd01189">
    <property type="entry name" value="INT_ICEBs1_C_like"/>
    <property type="match status" value="1"/>
</dbReference>
<dbReference type="RefSeq" id="WP_344339716.1">
    <property type="nucleotide sequence ID" value="NZ_BAAAQT010000001.1"/>
</dbReference>
<evidence type="ECO:0000259" key="4">
    <source>
        <dbReference type="PROSITE" id="PS51898"/>
    </source>
</evidence>
<dbReference type="InterPro" id="IPR050090">
    <property type="entry name" value="Tyrosine_recombinase_XerCD"/>
</dbReference>
<dbReference type="PROSITE" id="PS51898">
    <property type="entry name" value="TYR_RECOMBINASE"/>
    <property type="match status" value="1"/>
</dbReference>
<dbReference type="Pfam" id="PF00589">
    <property type="entry name" value="Phage_integrase"/>
    <property type="match status" value="1"/>
</dbReference>
<proteinExistence type="inferred from homology"/>
<keyword evidence="2" id="KW-0238">DNA-binding</keyword>
<evidence type="ECO:0000313" key="6">
    <source>
        <dbReference type="Proteomes" id="UP001501599"/>
    </source>
</evidence>
<evidence type="ECO:0000313" key="5">
    <source>
        <dbReference type="EMBL" id="GAA2171115.1"/>
    </source>
</evidence>
<evidence type="ECO:0000256" key="2">
    <source>
        <dbReference type="ARBA" id="ARBA00023125"/>
    </source>
</evidence>
<dbReference type="EMBL" id="BAAAQT010000001">
    <property type="protein sequence ID" value="GAA2171115.1"/>
    <property type="molecule type" value="Genomic_DNA"/>
</dbReference>
<dbReference type="InterPro" id="IPR013762">
    <property type="entry name" value="Integrase-like_cat_sf"/>
</dbReference>
<dbReference type="Gene3D" id="1.10.150.130">
    <property type="match status" value="1"/>
</dbReference>
<accession>A0ABN3AJR1</accession>
<dbReference type="PANTHER" id="PTHR30349">
    <property type="entry name" value="PHAGE INTEGRASE-RELATED"/>
    <property type="match status" value="1"/>
</dbReference>
<dbReference type="InterPro" id="IPR002104">
    <property type="entry name" value="Integrase_catalytic"/>
</dbReference>
<dbReference type="Gene3D" id="1.10.443.10">
    <property type="entry name" value="Intergrase catalytic core"/>
    <property type="match status" value="1"/>
</dbReference>
<gene>
    <name evidence="5" type="ORF">GCM10009846_03840</name>
</gene>
<name>A0ABN3AJR1_9MICO</name>
<dbReference type="InterPro" id="IPR010998">
    <property type="entry name" value="Integrase_recombinase_N"/>
</dbReference>
<organism evidence="5 6">
    <name type="scientific">Agrococcus versicolor</name>
    <dbReference type="NCBI Taxonomy" id="501482"/>
    <lineage>
        <taxon>Bacteria</taxon>
        <taxon>Bacillati</taxon>
        <taxon>Actinomycetota</taxon>
        <taxon>Actinomycetes</taxon>
        <taxon>Micrococcales</taxon>
        <taxon>Microbacteriaceae</taxon>
        <taxon>Agrococcus</taxon>
    </lineage>
</organism>
<protein>
    <submittedName>
        <fullName evidence="5">Tyrosine-type recombinase/integrase</fullName>
    </submittedName>
</protein>
<keyword evidence="3" id="KW-0233">DNA recombination</keyword>
<evidence type="ECO:0000256" key="1">
    <source>
        <dbReference type="ARBA" id="ARBA00008857"/>
    </source>
</evidence>
<keyword evidence="6" id="KW-1185">Reference proteome</keyword>
<reference evidence="5 6" key="1">
    <citation type="journal article" date="2019" name="Int. J. Syst. Evol. Microbiol.">
        <title>The Global Catalogue of Microorganisms (GCM) 10K type strain sequencing project: providing services to taxonomists for standard genome sequencing and annotation.</title>
        <authorList>
            <consortium name="The Broad Institute Genomics Platform"/>
            <consortium name="The Broad Institute Genome Sequencing Center for Infectious Disease"/>
            <person name="Wu L."/>
            <person name="Ma J."/>
        </authorList>
    </citation>
    <scope>NUCLEOTIDE SEQUENCE [LARGE SCALE GENOMIC DNA]</scope>
    <source>
        <strain evidence="5 6">JCM 16026</strain>
    </source>
</reference>
<dbReference type="SUPFAM" id="SSF56349">
    <property type="entry name" value="DNA breaking-rejoining enzymes"/>
    <property type="match status" value="1"/>
</dbReference>
<dbReference type="Proteomes" id="UP001501599">
    <property type="component" value="Unassembled WGS sequence"/>
</dbReference>
<dbReference type="InterPro" id="IPR011010">
    <property type="entry name" value="DNA_brk_join_enz"/>
</dbReference>
<sequence>MASVYPYVARGRTLYRAVWRGPDHKQTQKRGFETKKAALEHIARQTVAKSDGTYISPSDARARVGDLAAPWLADKQRLLKPSSYAPLEASWRNYVEPAWGSRVISTIRHSEIQSWVAGIDKSSTVVSPAFGIIDGILGVAERDRRISSNPARGVKLPKKAAARPRRYMTHEELWSVAEHAGTRGTLVLTLGYCGLRWGELVALRVRDVNFLRRRLSITRNAVEVNGEFHLDSTKTNENREVPVTREVLDRIALACEGKGPDDLIFDDGHGGFMKRTRASAGSKSWWKTALAKAEVEPMVLHDLRHTAASLAVSAGANVKAIQRMLGHASAAMTLDQYADLFDDDLDALTERLDQAIAARVVAKMLPAAS</sequence>
<comment type="caution">
    <text evidence="5">The sequence shown here is derived from an EMBL/GenBank/DDBJ whole genome shotgun (WGS) entry which is preliminary data.</text>
</comment>
<comment type="similarity">
    <text evidence="1">Belongs to the 'phage' integrase family.</text>
</comment>
<evidence type="ECO:0000256" key="3">
    <source>
        <dbReference type="ARBA" id="ARBA00023172"/>
    </source>
</evidence>
<dbReference type="PANTHER" id="PTHR30349:SF64">
    <property type="entry name" value="PROPHAGE INTEGRASE INTD-RELATED"/>
    <property type="match status" value="1"/>
</dbReference>
<feature type="domain" description="Tyr recombinase" evidence="4">
    <location>
        <begin position="163"/>
        <end position="350"/>
    </location>
</feature>